<sequence>MTTKDINSNAFRPAKKRLDISSGESLRIMRELNELSQLQLADLSGIQLSVLQEIECDRLEADSTQIATLARVLHCPPSALIN</sequence>
<dbReference type="CDD" id="cd00093">
    <property type="entry name" value="HTH_XRE"/>
    <property type="match status" value="1"/>
</dbReference>
<evidence type="ECO:0000313" key="3">
    <source>
        <dbReference type="Proteomes" id="UP000433309"/>
    </source>
</evidence>
<dbReference type="GO" id="GO:0003677">
    <property type="term" value="F:DNA binding"/>
    <property type="evidence" value="ECO:0007669"/>
    <property type="project" value="InterPro"/>
</dbReference>
<dbReference type="AlphaFoldDB" id="A0A6I2L4K2"/>
<dbReference type="InterPro" id="IPR001387">
    <property type="entry name" value="Cro/C1-type_HTH"/>
</dbReference>
<evidence type="ECO:0000259" key="1">
    <source>
        <dbReference type="PROSITE" id="PS50943"/>
    </source>
</evidence>
<accession>A0A6I2L4K2</accession>
<dbReference type="Gene3D" id="1.10.260.40">
    <property type="entry name" value="lambda repressor-like DNA-binding domains"/>
    <property type="match status" value="1"/>
</dbReference>
<keyword evidence="3" id="KW-1185">Reference proteome</keyword>
<dbReference type="Pfam" id="PF01381">
    <property type="entry name" value="HTH_3"/>
    <property type="match status" value="1"/>
</dbReference>
<dbReference type="PROSITE" id="PS50943">
    <property type="entry name" value="HTH_CROC1"/>
    <property type="match status" value="1"/>
</dbReference>
<reference evidence="2 3" key="1">
    <citation type="submission" date="2019-11" db="EMBL/GenBank/DDBJ databases">
        <title>Novel species isolated from a subtropical stream in China.</title>
        <authorList>
            <person name="Lu H."/>
        </authorList>
    </citation>
    <scope>NUCLEOTIDE SEQUENCE [LARGE SCALE GENOMIC DNA]</scope>
    <source>
        <strain evidence="2 3">FT80W</strain>
    </source>
</reference>
<gene>
    <name evidence="2" type="ORF">GJ699_24060</name>
</gene>
<organism evidence="2 3">
    <name type="scientific">Duganella guangzhouensis</name>
    <dbReference type="NCBI Taxonomy" id="2666084"/>
    <lineage>
        <taxon>Bacteria</taxon>
        <taxon>Pseudomonadati</taxon>
        <taxon>Pseudomonadota</taxon>
        <taxon>Betaproteobacteria</taxon>
        <taxon>Burkholderiales</taxon>
        <taxon>Oxalobacteraceae</taxon>
        <taxon>Telluria group</taxon>
        <taxon>Duganella</taxon>
    </lineage>
</organism>
<dbReference type="SMART" id="SM00530">
    <property type="entry name" value="HTH_XRE"/>
    <property type="match status" value="1"/>
</dbReference>
<name>A0A6I2L4K2_9BURK</name>
<dbReference type="InterPro" id="IPR010982">
    <property type="entry name" value="Lambda_DNA-bd_dom_sf"/>
</dbReference>
<evidence type="ECO:0000313" key="2">
    <source>
        <dbReference type="EMBL" id="MRW93078.1"/>
    </source>
</evidence>
<protein>
    <submittedName>
        <fullName evidence="2">Helix-turn-helix domain-containing protein</fullName>
    </submittedName>
</protein>
<dbReference type="EMBL" id="WKJK01000014">
    <property type="protein sequence ID" value="MRW93078.1"/>
    <property type="molecule type" value="Genomic_DNA"/>
</dbReference>
<feature type="domain" description="HTH cro/C1-type" evidence="1">
    <location>
        <begin position="26"/>
        <end position="80"/>
    </location>
</feature>
<dbReference type="RefSeq" id="WP_154381104.1">
    <property type="nucleotide sequence ID" value="NZ_WKJK01000014.1"/>
</dbReference>
<comment type="caution">
    <text evidence="2">The sequence shown here is derived from an EMBL/GenBank/DDBJ whole genome shotgun (WGS) entry which is preliminary data.</text>
</comment>
<proteinExistence type="predicted"/>
<dbReference type="SUPFAM" id="SSF47413">
    <property type="entry name" value="lambda repressor-like DNA-binding domains"/>
    <property type="match status" value="1"/>
</dbReference>
<dbReference type="Proteomes" id="UP000433309">
    <property type="component" value="Unassembled WGS sequence"/>
</dbReference>